<dbReference type="CDD" id="cd00383">
    <property type="entry name" value="trans_reg_C"/>
    <property type="match status" value="1"/>
</dbReference>
<dbReference type="Proteomes" id="UP000218796">
    <property type="component" value="Unassembled WGS sequence"/>
</dbReference>
<dbReference type="OrthoDB" id="5801519at2"/>
<feature type="DNA-binding region" description="OmpR/PhoB-type" evidence="2">
    <location>
        <begin position="1"/>
        <end position="103"/>
    </location>
</feature>
<sequence>MKYKINNTIEFDDKTGILSNTESGSIITLSTTAIRIFAYILKNPNNIISREDFFENVWDIYGQEASNNSLNQYLSLIRKAFRNIDISYEIIHTEPRKGFYLKADIEYIEDDFSNSLHGEQIGIAEQKNKLEQNIIIEEAQQSDESLSKKMLPVEFGTIVNNSQVKQNIIRKRNKTIFLIFLALAFSGTGFFISQFWPSSSKDIPTVTLYKLGVIDSCPVFTLYESSNEMADHKINIARELITEHSLPCLINTIYIFQPDDFLVYTKKGRVLLSRCTTVDHEKKRKFAGCKDIYIYEK</sequence>
<evidence type="ECO:0000313" key="5">
    <source>
        <dbReference type="EMBL" id="PAV96658.1"/>
    </source>
</evidence>
<dbReference type="PROSITE" id="PS51755">
    <property type="entry name" value="OMPR_PHOB"/>
    <property type="match status" value="1"/>
</dbReference>
<keyword evidence="3" id="KW-0472">Membrane</keyword>
<evidence type="ECO:0000256" key="3">
    <source>
        <dbReference type="SAM" id="Phobius"/>
    </source>
</evidence>
<keyword evidence="6" id="KW-1185">Reference proteome</keyword>
<dbReference type="RefSeq" id="WP_048797695.1">
    <property type="nucleotide sequence ID" value="NZ_CAUFSP010000012.1"/>
</dbReference>
<evidence type="ECO:0000256" key="1">
    <source>
        <dbReference type="ARBA" id="ARBA00023125"/>
    </source>
</evidence>
<dbReference type="GO" id="GO:0006355">
    <property type="term" value="P:regulation of DNA-templated transcription"/>
    <property type="evidence" value="ECO:0007669"/>
    <property type="project" value="InterPro"/>
</dbReference>
<keyword evidence="3" id="KW-1133">Transmembrane helix</keyword>
<gene>
    <name evidence="5" type="ORF">CJD50_09360</name>
</gene>
<keyword evidence="3" id="KW-0812">Transmembrane</keyword>
<dbReference type="InterPro" id="IPR036388">
    <property type="entry name" value="WH-like_DNA-bd_sf"/>
</dbReference>
<feature type="transmembrane region" description="Helical" evidence="3">
    <location>
        <begin position="175"/>
        <end position="196"/>
    </location>
</feature>
<accession>A0A2A2MCY2</accession>
<keyword evidence="1 2" id="KW-0238">DNA-binding</keyword>
<dbReference type="EMBL" id="NQMS01000003">
    <property type="protein sequence ID" value="PAV96658.1"/>
    <property type="molecule type" value="Genomic_DNA"/>
</dbReference>
<evidence type="ECO:0000313" key="6">
    <source>
        <dbReference type="Proteomes" id="UP000218796"/>
    </source>
</evidence>
<name>A0A2A2MCY2_9GAMM</name>
<dbReference type="InterPro" id="IPR001867">
    <property type="entry name" value="OmpR/PhoB-type_DNA-bd"/>
</dbReference>
<evidence type="ECO:0000256" key="2">
    <source>
        <dbReference type="PROSITE-ProRule" id="PRU01091"/>
    </source>
</evidence>
<dbReference type="GO" id="GO:0003677">
    <property type="term" value="F:DNA binding"/>
    <property type="evidence" value="ECO:0007669"/>
    <property type="project" value="UniProtKB-UniRule"/>
</dbReference>
<proteinExistence type="predicted"/>
<protein>
    <recommendedName>
        <fullName evidence="4">OmpR/PhoB-type domain-containing protein</fullName>
    </recommendedName>
</protein>
<evidence type="ECO:0000259" key="4">
    <source>
        <dbReference type="PROSITE" id="PS51755"/>
    </source>
</evidence>
<feature type="domain" description="OmpR/PhoB-type" evidence="4">
    <location>
        <begin position="1"/>
        <end position="103"/>
    </location>
</feature>
<organism evidence="5 6">
    <name type="scientific">Hafnia paralvei</name>
    <dbReference type="NCBI Taxonomy" id="546367"/>
    <lineage>
        <taxon>Bacteria</taxon>
        <taxon>Pseudomonadati</taxon>
        <taxon>Pseudomonadota</taxon>
        <taxon>Gammaproteobacteria</taxon>
        <taxon>Enterobacterales</taxon>
        <taxon>Hafniaceae</taxon>
        <taxon>Hafnia</taxon>
    </lineage>
</organism>
<dbReference type="SUPFAM" id="SSF46894">
    <property type="entry name" value="C-terminal effector domain of the bipartite response regulators"/>
    <property type="match status" value="1"/>
</dbReference>
<comment type="caution">
    <text evidence="5">The sequence shown here is derived from an EMBL/GenBank/DDBJ whole genome shotgun (WGS) entry which is preliminary data.</text>
</comment>
<dbReference type="GO" id="GO:0000160">
    <property type="term" value="P:phosphorelay signal transduction system"/>
    <property type="evidence" value="ECO:0007669"/>
    <property type="project" value="InterPro"/>
</dbReference>
<dbReference type="SMART" id="SM00862">
    <property type="entry name" value="Trans_reg_C"/>
    <property type="match status" value="1"/>
</dbReference>
<dbReference type="Pfam" id="PF00486">
    <property type="entry name" value="Trans_reg_C"/>
    <property type="match status" value="1"/>
</dbReference>
<dbReference type="AlphaFoldDB" id="A0A2A2MCY2"/>
<reference evidence="5 6" key="1">
    <citation type="submission" date="2017-08" db="EMBL/GenBank/DDBJ databases">
        <title>Draft Genome Sequence of Hafnia alvei CITHA-6 Isolated from Raw Bovine Milk.</title>
        <authorList>
            <person name="Culligan E.P."/>
            <person name="Mcsweeney A."/>
            <person name="O'Doherty C."/>
            <person name="Gleeson E."/>
            <person name="O'Riordan D."/>
            <person name="Sleator R.D."/>
        </authorList>
    </citation>
    <scope>NUCLEOTIDE SEQUENCE [LARGE SCALE GENOMIC DNA]</scope>
    <source>
        <strain evidence="5 6">CITHA-6</strain>
    </source>
</reference>
<dbReference type="Gene3D" id="1.10.10.10">
    <property type="entry name" value="Winged helix-like DNA-binding domain superfamily/Winged helix DNA-binding domain"/>
    <property type="match status" value="1"/>
</dbReference>
<dbReference type="InterPro" id="IPR016032">
    <property type="entry name" value="Sig_transdc_resp-reg_C-effctor"/>
</dbReference>